<proteinExistence type="predicted"/>
<sequence>MEAWADTMVPGERRYAGDKVVLGATPGPGAVQAGAWKLYNDPDVGLGPLLPALAALIDTEAITYAAGHGKVVLGFVELTFKERTAVAQKLLGGPPGPVQLVWYALAAMPILAFHTAGHLDTATAVRDGHPGLTWLGFPQPDDDGIWRFPDFSYRRALARTHPRTTATGHPA</sequence>
<organism evidence="1 2">
    <name type="scientific">Nocardioides humilatus</name>
    <dbReference type="NCBI Taxonomy" id="2607660"/>
    <lineage>
        <taxon>Bacteria</taxon>
        <taxon>Bacillati</taxon>
        <taxon>Actinomycetota</taxon>
        <taxon>Actinomycetes</taxon>
        <taxon>Propionibacteriales</taxon>
        <taxon>Nocardioidaceae</taxon>
        <taxon>Nocardioides</taxon>
    </lineage>
</organism>
<dbReference type="AlphaFoldDB" id="A0A5B1L786"/>
<protein>
    <submittedName>
        <fullName evidence="1">Regulator</fullName>
    </submittedName>
</protein>
<dbReference type="Pfam" id="PF19449">
    <property type="entry name" value="DUF5987"/>
    <property type="match status" value="1"/>
</dbReference>
<evidence type="ECO:0000313" key="1">
    <source>
        <dbReference type="EMBL" id="KAA1415537.1"/>
    </source>
</evidence>
<gene>
    <name evidence="1" type="ORF">F0U44_20835</name>
</gene>
<dbReference type="InterPro" id="IPR046029">
    <property type="entry name" value="DUF5987"/>
</dbReference>
<dbReference type="EMBL" id="VUJV01000009">
    <property type="protein sequence ID" value="KAA1415537.1"/>
    <property type="molecule type" value="Genomic_DNA"/>
</dbReference>
<name>A0A5B1L786_9ACTN</name>
<keyword evidence="2" id="KW-1185">Reference proteome</keyword>
<dbReference type="Proteomes" id="UP000325003">
    <property type="component" value="Unassembled WGS sequence"/>
</dbReference>
<reference evidence="1 2" key="1">
    <citation type="submission" date="2019-09" db="EMBL/GenBank/DDBJ databases">
        <title>Nocardioides panacisoli sp. nov., isolated from the soil of a ginseng field.</title>
        <authorList>
            <person name="Cho C."/>
        </authorList>
    </citation>
    <scope>NUCLEOTIDE SEQUENCE [LARGE SCALE GENOMIC DNA]</scope>
    <source>
        <strain evidence="1 2">BN130099</strain>
    </source>
</reference>
<comment type="caution">
    <text evidence="1">The sequence shown here is derived from an EMBL/GenBank/DDBJ whole genome shotgun (WGS) entry which is preliminary data.</text>
</comment>
<evidence type="ECO:0000313" key="2">
    <source>
        <dbReference type="Proteomes" id="UP000325003"/>
    </source>
</evidence>
<accession>A0A5B1L786</accession>
<reference evidence="1 2" key="2">
    <citation type="submission" date="2019-09" db="EMBL/GenBank/DDBJ databases">
        <authorList>
            <person name="Jin C."/>
        </authorList>
    </citation>
    <scope>NUCLEOTIDE SEQUENCE [LARGE SCALE GENOMIC DNA]</scope>
    <source>
        <strain evidence="1 2">BN130099</strain>
    </source>
</reference>